<keyword evidence="2" id="KW-1185">Reference proteome</keyword>
<dbReference type="InterPro" id="IPR025639">
    <property type="entry name" value="DruA"/>
</dbReference>
<dbReference type="Proteomes" id="UP000030700">
    <property type="component" value="Unassembled WGS sequence"/>
</dbReference>
<accession>A0A0S6VRH7</accession>
<dbReference type="HOGENOM" id="CLU_041281_0_0_0"/>
<organism evidence="1">
    <name type="scientific">Candidatus Moduliflexus flocculans</name>
    <dbReference type="NCBI Taxonomy" id="1499966"/>
    <lineage>
        <taxon>Bacteria</taxon>
        <taxon>Candidatus Moduliflexota</taxon>
        <taxon>Candidatus Moduliflexia</taxon>
        <taxon>Candidatus Moduliflexales</taxon>
        <taxon>Candidatus Moduliflexaceae</taxon>
    </lineage>
</organism>
<dbReference type="AlphaFoldDB" id="A0A0S6VRH7"/>
<proteinExistence type="predicted"/>
<protein>
    <submittedName>
        <fullName evidence="1">Uncharacterized protein</fullName>
    </submittedName>
</protein>
<dbReference type="STRING" id="1499966.U14_01018"/>
<evidence type="ECO:0000313" key="2">
    <source>
        <dbReference type="Proteomes" id="UP000030700"/>
    </source>
</evidence>
<dbReference type="Pfam" id="PF14236">
    <property type="entry name" value="DruA"/>
    <property type="match status" value="1"/>
</dbReference>
<sequence length="379" mass="44994">MNEIQLKENILFALQEQGFKINPHIRVHEENEAHHKNLYRDIQSTARIEKLCEHKKFLLSILKKVSKYSIEGSKINPEKIQLEIREVHVDSLEESIFRWWNLMWWSIPYQRAYGRQMRFILWDTFHNAPFGLIGLQSPVLKMAVRDKALNIPKKELDVWINKSMHAQRLGALPPYNELIGGKLVALSLVSNEIKYLYQKKYNDYKTIIKGRVIEPNLLFITTTSAFGKSSIYNRLNYNNQRIAESLGYTKGAGSFHIPEELYQEILKFLSQKNIDVSRSFGYGPSKRIHLLSNAFRLLGLPKFQYHGIKREFYLFSLVSNLQGIIQRNEYPEYIDRPFKELVCYWKQRWALRRSETTNQWKKFLPDKFFEEQQKILEDL</sequence>
<reference evidence="1" key="1">
    <citation type="journal article" date="2015" name="PeerJ">
        <title>First genomic representation of candidate bacterial phylum KSB3 points to enhanced environmental sensing as a trigger of wastewater bulking.</title>
        <authorList>
            <person name="Sekiguchi Y."/>
            <person name="Ohashi A."/>
            <person name="Parks D.H."/>
            <person name="Yamauchi T."/>
            <person name="Tyson G.W."/>
            <person name="Hugenholtz P."/>
        </authorList>
    </citation>
    <scope>NUCLEOTIDE SEQUENCE [LARGE SCALE GENOMIC DNA]</scope>
</reference>
<dbReference type="EMBL" id="DF820455">
    <property type="protein sequence ID" value="GAK49794.1"/>
    <property type="molecule type" value="Genomic_DNA"/>
</dbReference>
<evidence type="ECO:0000313" key="1">
    <source>
        <dbReference type="EMBL" id="GAK49794.1"/>
    </source>
</evidence>
<gene>
    <name evidence="1" type="ORF">U14_01018</name>
</gene>
<name>A0A0S6VRH7_9BACT</name>